<dbReference type="SUPFAM" id="SSF46785">
    <property type="entry name" value="Winged helix' DNA-binding domain"/>
    <property type="match status" value="1"/>
</dbReference>
<sequence length="202" mass="23836">MLEQIFGSTARTKILKFFCLHLQDKFFIRELSRDLNLQLNSIRRELDNLENFGFLYSEEQPGKKFYFVNQNFSLFTEIKNLVLKSLAVEEMHIAGQMSKIPGLSLLIFTGVLTNAPTSTDVLIVGKVKKKEFGRYLKKIAEGTPEELRYTFLSKQDYLYRLEITDKFIYDIWAHENIVVVDKLSKEIKKKKLDDYNFKHFRE</sequence>
<evidence type="ECO:0000313" key="1">
    <source>
        <dbReference type="EMBL" id="PIR07220.1"/>
    </source>
</evidence>
<organism evidence="1 2">
    <name type="scientific">Candidatus Komeilibacteria bacterium CG11_big_fil_rev_8_21_14_0_20_36_20</name>
    <dbReference type="NCBI Taxonomy" id="1974477"/>
    <lineage>
        <taxon>Bacteria</taxon>
        <taxon>Candidatus Komeiliibacteriota</taxon>
    </lineage>
</organism>
<gene>
    <name evidence="1" type="ORF">COV55_00560</name>
</gene>
<dbReference type="InterPro" id="IPR036390">
    <property type="entry name" value="WH_DNA-bd_sf"/>
</dbReference>
<proteinExistence type="predicted"/>
<dbReference type="EMBL" id="PCWQ01000006">
    <property type="protein sequence ID" value="PIR07220.1"/>
    <property type="molecule type" value="Genomic_DNA"/>
</dbReference>
<evidence type="ECO:0000313" key="2">
    <source>
        <dbReference type="Proteomes" id="UP000230564"/>
    </source>
</evidence>
<comment type="caution">
    <text evidence="1">The sequence shown here is derived from an EMBL/GenBank/DDBJ whole genome shotgun (WGS) entry which is preliminary data.</text>
</comment>
<protein>
    <recommendedName>
        <fullName evidence="3">HTH arsR-type domain-containing protein</fullName>
    </recommendedName>
</protein>
<accession>A0A2H0NEA2</accession>
<name>A0A2H0NEA2_9BACT</name>
<dbReference type="InterPro" id="IPR036388">
    <property type="entry name" value="WH-like_DNA-bd_sf"/>
</dbReference>
<dbReference type="Proteomes" id="UP000230564">
    <property type="component" value="Unassembled WGS sequence"/>
</dbReference>
<reference evidence="1 2" key="1">
    <citation type="submission" date="2017-09" db="EMBL/GenBank/DDBJ databases">
        <title>Depth-based differentiation of microbial function through sediment-hosted aquifers and enrichment of novel symbionts in the deep terrestrial subsurface.</title>
        <authorList>
            <person name="Probst A.J."/>
            <person name="Ladd B."/>
            <person name="Jarett J.K."/>
            <person name="Geller-Mcgrath D.E."/>
            <person name="Sieber C.M."/>
            <person name="Emerson J.B."/>
            <person name="Anantharaman K."/>
            <person name="Thomas B.C."/>
            <person name="Malmstrom R."/>
            <person name="Stieglmeier M."/>
            <person name="Klingl A."/>
            <person name="Woyke T."/>
            <person name="Ryan C.M."/>
            <person name="Banfield J.F."/>
        </authorList>
    </citation>
    <scope>NUCLEOTIDE SEQUENCE [LARGE SCALE GENOMIC DNA]</scope>
    <source>
        <strain evidence="1">CG11_big_fil_rev_8_21_14_0_20_36_20</strain>
    </source>
</reference>
<evidence type="ECO:0008006" key="3">
    <source>
        <dbReference type="Google" id="ProtNLM"/>
    </source>
</evidence>
<dbReference type="AlphaFoldDB" id="A0A2H0NEA2"/>
<dbReference type="Gene3D" id="1.10.10.10">
    <property type="entry name" value="Winged helix-like DNA-binding domain superfamily/Winged helix DNA-binding domain"/>
    <property type="match status" value="1"/>
</dbReference>